<protein>
    <recommendedName>
        <fullName evidence="3">SpoVT-AbrB domain-containing protein</fullName>
    </recommendedName>
</protein>
<evidence type="ECO:0000313" key="2">
    <source>
        <dbReference type="Proteomes" id="UP001501074"/>
    </source>
</evidence>
<organism evidence="1 2">
    <name type="scientific">Kineosporia mesophila</name>
    <dbReference type="NCBI Taxonomy" id="566012"/>
    <lineage>
        <taxon>Bacteria</taxon>
        <taxon>Bacillati</taxon>
        <taxon>Actinomycetota</taxon>
        <taxon>Actinomycetes</taxon>
        <taxon>Kineosporiales</taxon>
        <taxon>Kineosporiaceae</taxon>
        <taxon>Kineosporia</taxon>
    </lineage>
</organism>
<evidence type="ECO:0008006" key="3">
    <source>
        <dbReference type="Google" id="ProtNLM"/>
    </source>
</evidence>
<name>A0ABP6ZRT2_9ACTN</name>
<evidence type="ECO:0000313" key="1">
    <source>
        <dbReference type="EMBL" id="GAA3617123.1"/>
    </source>
</evidence>
<reference evidence="2" key="1">
    <citation type="journal article" date="2019" name="Int. J. Syst. Evol. Microbiol.">
        <title>The Global Catalogue of Microorganisms (GCM) 10K type strain sequencing project: providing services to taxonomists for standard genome sequencing and annotation.</title>
        <authorList>
            <consortium name="The Broad Institute Genomics Platform"/>
            <consortium name="The Broad Institute Genome Sequencing Center for Infectious Disease"/>
            <person name="Wu L."/>
            <person name="Ma J."/>
        </authorList>
    </citation>
    <scope>NUCLEOTIDE SEQUENCE [LARGE SCALE GENOMIC DNA]</scope>
    <source>
        <strain evidence="2">JCM 16902</strain>
    </source>
</reference>
<proteinExistence type="predicted"/>
<comment type="caution">
    <text evidence="1">The sequence shown here is derived from an EMBL/GenBank/DDBJ whole genome shotgun (WGS) entry which is preliminary data.</text>
</comment>
<accession>A0ABP6ZRT2</accession>
<sequence>MDVTDALFHGFIALQSRGLFALPGELRRRYGLDKPGAQVEITERPDGVLEVRPQAAVPATQAWFWAEEWQQREREATADLQGGRFTDHDSADAFLTDLDS</sequence>
<keyword evidence="2" id="KW-1185">Reference proteome</keyword>
<gene>
    <name evidence="1" type="ORF">GCM10022223_37080</name>
</gene>
<dbReference type="EMBL" id="BAAAZO010000006">
    <property type="protein sequence ID" value="GAA3617123.1"/>
    <property type="molecule type" value="Genomic_DNA"/>
</dbReference>
<dbReference type="Proteomes" id="UP001501074">
    <property type="component" value="Unassembled WGS sequence"/>
</dbReference>